<feature type="domain" description="Enolpyruvate transferase" evidence="9">
    <location>
        <begin position="23"/>
        <end position="444"/>
    </location>
</feature>
<feature type="binding site" evidence="7">
    <location>
        <position position="138"/>
    </location>
    <ligand>
        <name>phosphoenolpyruvate</name>
        <dbReference type="ChEBI" id="CHEBI:58702"/>
    </ligand>
</feature>
<name>A0ABX8AFB2_9BRAD</name>
<feature type="binding site" evidence="7">
    <location>
        <position position="368"/>
    </location>
    <ligand>
        <name>phosphoenolpyruvate</name>
        <dbReference type="ChEBI" id="CHEBI:58702"/>
    </ligand>
</feature>
<proteinExistence type="inferred from homology"/>
<dbReference type="SUPFAM" id="SSF55205">
    <property type="entry name" value="EPT/RTPC-like"/>
    <property type="match status" value="1"/>
</dbReference>
<dbReference type="EMBL" id="CP036498">
    <property type="protein sequence ID" value="QUS42204.1"/>
    <property type="molecule type" value="Genomic_DNA"/>
</dbReference>
<keyword evidence="3 7" id="KW-0028">Amino-acid biosynthesis</keyword>
<feature type="region of interest" description="Disordered" evidence="8">
    <location>
        <begin position="1"/>
        <end position="34"/>
    </location>
</feature>
<comment type="catalytic activity">
    <reaction evidence="6">
        <text>3-phosphoshikimate + phosphoenolpyruvate = 5-O-(1-carboxyvinyl)-3-phosphoshikimate + phosphate</text>
        <dbReference type="Rhea" id="RHEA:21256"/>
        <dbReference type="ChEBI" id="CHEBI:43474"/>
        <dbReference type="ChEBI" id="CHEBI:57701"/>
        <dbReference type="ChEBI" id="CHEBI:58702"/>
        <dbReference type="ChEBI" id="CHEBI:145989"/>
        <dbReference type="EC" id="2.5.1.19"/>
    </reaction>
    <physiologicalReaction direction="left-to-right" evidence="6">
        <dbReference type="Rhea" id="RHEA:21257"/>
    </physiologicalReaction>
</comment>
<evidence type="ECO:0000259" key="9">
    <source>
        <dbReference type="Pfam" id="PF00275"/>
    </source>
</evidence>
<gene>
    <name evidence="7 10" type="primary">aroA</name>
    <name evidence="10" type="ORF">RPMA_01510</name>
</gene>
<comment type="similarity">
    <text evidence="2 7">Belongs to the EPSP synthase family.</text>
</comment>
<reference evidence="10 11" key="1">
    <citation type="submission" date="2019-02" db="EMBL/GenBank/DDBJ databases">
        <title>Emended description of the genus Rhodopseudomonas and description of Rhodopseudomonas albus sp. nov., a non-phototrophic, heavy-metal-tolerant bacterium isolated from garden soil.</title>
        <authorList>
            <person name="Bao Z."/>
            <person name="Cao W.W."/>
            <person name="Sato Y."/>
            <person name="Nishizawa T."/>
            <person name="Zhao J."/>
            <person name="Guo Y."/>
            <person name="Ohta H."/>
        </authorList>
    </citation>
    <scope>NUCLEOTIDE SEQUENCE [LARGE SCALE GENOMIC DNA]</scope>
    <source>
        <strain evidence="10 11">SK50-23</strain>
    </source>
</reference>
<dbReference type="Gene3D" id="3.65.10.10">
    <property type="entry name" value="Enolpyruvate transferase domain"/>
    <property type="match status" value="2"/>
</dbReference>
<evidence type="ECO:0000256" key="5">
    <source>
        <dbReference type="ARBA" id="ARBA00023141"/>
    </source>
</evidence>
<dbReference type="Proteomes" id="UP000682843">
    <property type="component" value="Chromosome"/>
</dbReference>
<feature type="binding site" evidence="7">
    <location>
        <position position="110"/>
    </location>
    <ligand>
        <name>phosphoenolpyruvate</name>
        <dbReference type="ChEBI" id="CHEBI:58702"/>
    </ligand>
</feature>
<keyword evidence="4 7" id="KW-0808">Transferase</keyword>
<feature type="binding site" evidence="7">
    <location>
        <position position="38"/>
    </location>
    <ligand>
        <name>3-phosphoshikimate</name>
        <dbReference type="ChEBI" id="CHEBI:145989"/>
    </ligand>
</feature>
<evidence type="ECO:0000256" key="4">
    <source>
        <dbReference type="ARBA" id="ARBA00022679"/>
    </source>
</evidence>
<dbReference type="CDD" id="cd01556">
    <property type="entry name" value="EPSP_synthase"/>
    <property type="match status" value="1"/>
</dbReference>
<dbReference type="InterPro" id="IPR036968">
    <property type="entry name" value="Enolpyruvate_Tfrase_sf"/>
</dbReference>
<feature type="binding site" evidence="7">
    <location>
        <position position="186"/>
    </location>
    <ligand>
        <name>3-phosphoshikimate</name>
        <dbReference type="ChEBI" id="CHEBI:145989"/>
    </ligand>
</feature>
<feature type="binding site" evidence="7">
    <location>
        <position position="42"/>
    </location>
    <ligand>
        <name>3-phosphoshikimate</name>
        <dbReference type="ChEBI" id="CHEBI:145989"/>
    </ligand>
</feature>
<dbReference type="Pfam" id="PF00275">
    <property type="entry name" value="EPSP_synthase"/>
    <property type="match status" value="1"/>
</dbReference>
<comment type="subunit">
    <text evidence="7">Monomer.</text>
</comment>
<comment type="caution">
    <text evidence="7">Lacks conserved residue(s) required for the propagation of feature annotation.</text>
</comment>
<feature type="binding site" evidence="7">
    <location>
        <position position="411"/>
    </location>
    <ligand>
        <name>phosphoenolpyruvate</name>
        <dbReference type="ChEBI" id="CHEBI:58702"/>
    </ligand>
</feature>
<organism evidence="10 11">
    <name type="scientific">Tardiphaga alba</name>
    <dbReference type="NCBI Taxonomy" id="340268"/>
    <lineage>
        <taxon>Bacteria</taxon>
        <taxon>Pseudomonadati</taxon>
        <taxon>Pseudomonadota</taxon>
        <taxon>Alphaproteobacteria</taxon>
        <taxon>Hyphomicrobiales</taxon>
        <taxon>Nitrobacteraceae</taxon>
        <taxon>Tardiphaga</taxon>
    </lineage>
</organism>
<evidence type="ECO:0000256" key="8">
    <source>
        <dbReference type="SAM" id="MobiDB-lite"/>
    </source>
</evidence>
<dbReference type="InterPro" id="IPR023193">
    <property type="entry name" value="EPSP_synthase_CS"/>
</dbReference>
<feature type="binding site" evidence="7">
    <location>
        <position position="37"/>
    </location>
    <ligand>
        <name>phosphoenolpyruvate</name>
        <dbReference type="ChEBI" id="CHEBI:58702"/>
    </ligand>
</feature>
<evidence type="ECO:0000256" key="6">
    <source>
        <dbReference type="ARBA" id="ARBA00044633"/>
    </source>
</evidence>
<feature type="binding site" evidence="7">
    <location>
        <position position="37"/>
    </location>
    <ligand>
        <name>3-phosphoshikimate</name>
        <dbReference type="ChEBI" id="CHEBI:145989"/>
    </ligand>
</feature>
<dbReference type="EC" id="2.5.1.19" evidence="7"/>
<dbReference type="HAMAP" id="MF_00210">
    <property type="entry name" value="EPSP_synth"/>
    <property type="match status" value="1"/>
</dbReference>
<sequence length="454" mass="47589">MLSHPDTSQDTSKARQTPLTSRKSGALHGSARVPGDKSISHRALILGALAVGETRITGLLEGEDVLNTGKAMQALGAKVARTGDFAWKVNGVGVAGFAEPKAPLDFGNAGTGSRLVMGAVAGCPITVTFDGDASLRSRPMRRIVDPLELMGAKVIASQEGGRLPLTLQGARDPLPIVYKTPVASAQIKSAVLLAGLSAPGTTTVIETEASRDHTELMLKHFGAEIVSEKEGAHGRKITLTGQPELKGADVVVPADPSSAAFPMVAALITPGSEIELTDVMTNPLRTGLFTTLREMGADIEELDIRGDAGEPMAKFRVKTSKLKGVEVPPERAPSMIDEYLVLAVAASFAEGTTIMRGLQELRVKESDRLEATAAMIRVNGVKAEIVGDDLIVHGTGKVPGGGTVSTHMDHRIAMSALVMGCASDAPVTIDDTTFIATSFPDFIPMMRRLGADFA</sequence>
<feature type="compositionally biased region" description="Polar residues" evidence="8">
    <location>
        <begin position="1"/>
        <end position="23"/>
    </location>
</feature>
<evidence type="ECO:0000256" key="1">
    <source>
        <dbReference type="ARBA" id="ARBA00004811"/>
    </source>
</evidence>
<evidence type="ECO:0000313" key="10">
    <source>
        <dbReference type="EMBL" id="QUS42204.1"/>
    </source>
</evidence>
<feature type="binding site" evidence="7">
    <location>
        <position position="184"/>
    </location>
    <ligand>
        <name>3-phosphoshikimate</name>
        <dbReference type="ChEBI" id="CHEBI:145989"/>
    </ligand>
</feature>
<dbReference type="PROSITE" id="PS00104">
    <property type="entry name" value="EPSP_SYNTHASE_1"/>
    <property type="match status" value="1"/>
</dbReference>
<dbReference type="NCBIfam" id="TIGR01356">
    <property type="entry name" value="aroA"/>
    <property type="match status" value="1"/>
</dbReference>
<feature type="active site" description="Proton acceptor" evidence="7">
    <location>
        <position position="337"/>
    </location>
</feature>
<comment type="function">
    <text evidence="7">Catalyzes the transfer of the enolpyruvyl moiety of phosphoenolpyruvate (PEP) to the 5-hydroxyl of shikimate-3-phosphate (S3P) to produce enolpyruvyl shikimate-3-phosphate and inorganic phosphate.</text>
</comment>
<keyword evidence="7" id="KW-0963">Cytoplasm</keyword>
<evidence type="ECO:0000256" key="2">
    <source>
        <dbReference type="ARBA" id="ARBA00009948"/>
    </source>
</evidence>
<dbReference type="GO" id="GO:0003866">
    <property type="term" value="F:3-phosphoshikimate 1-carboxyvinyltransferase activity"/>
    <property type="evidence" value="ECO:0007669"/>
    <property type="project" value="UniProtKB-EC"/>
</dbReference>
<dbReference type="InterPro" id="IPR001986">
    <property type="entry name" value="Enolpyruvate_Tfrase_dom"/>
</dbReference>
<evidence type="ECO:0000313" key="11">
    <source>
        <dbReference type="Proteomes" id="UP000682843"/>
    </source>
</evidence>
<comment type="pathway">
    <text evidence="1 7">Metabolic intermediate biosynthesis; chorismate biosynthesis; chorismate from D-erythrose 4-phosphate and phosphoenolpyruvate: step 6/7.</text>
</comment>
<keyword evidence="5 7" id="KW-0057">Aromatic amino acid biosynthesis</keyword>
<dbReference type="PIRSF" id="PIRSF000505">
    <property type="entry name" value="EPSPS"/>
    <property type="match status" value="1"/>
</dbReference>
<evidence type="ECO:0000256" key="3">
    <source>
        <dbReference type="ARBA" id="ARBA00022605"/>
    </source>
</evidence>
<feature type="binding site" evidence="7">
    <location>
        <position position="364"/>
    </location>
    <ligand>
        <name>3-phosphoshikimate</name>
        <dbReference type="ChEBI" id="CHEBI:145989"/>
    </ligand>
</feature>
<dbReference type="PANTHER" id="PTHR21090:SF5">
    <property type="entry name" value="PENTAFUNCTIONAL AROM POLYPEPTIDE"/>
    <property type="match status" value="1"/>
</dbReference>
<dbReference type="InterPro" id="IPR006264">
    <property type="entry name" value="EPSP_synthase"/>
</dbReference>
<feature type="binding site" evidence="7">
    <location>
        <position position="337"/>
    </location>
    <ligand>
        <name>3-phosphoshikimate</name>
        <dbReference type="ChEBI" id="CHEBI:145989"/>
    </ligand>
</feature>
<evidence type="ECO:0000256" key="7">
    <source>
        <dbReference type="HAMAP-Rule" id="MF_00210"/>
    </source>
</evidence>
<dbReference type="InterPro" id="IPR013792">
    <property type="entry name" value="RNA3'P_cycl/enolpyr_Trfase_a/b"/>
</dbReference>
<dbReference type="PROSITE" id="PS00885">
    <property type="entry name" value="EPSP_SYNTHASE_2"/>
    <property type="match status" value="1"/>
</dbReference>
<protein>
    <recommendedName>
        <fullName evidence="7">3-phosphoshikimate 1-carboxyvinyltransferase</fullName>
        <ecNumber evidence="7">2.5.1.19</ecNumber>
    </recommendedName>
    <alternativeName>
        <fullName evidence="7">5-enolpyruvylshikimate-3-phosphate synthase</fullName>
        <shortName evidence="7">EPSP synthase</shortName>
        <shortName evidence="7">EPSPS</shortName>
    </alternativeName>
</protein>
<comment type="subcellular location">
    <subcellularLocation>
        <location evidence="7">Cytoplasm</location>
    </subcellularLocation>
</comment>
<accession>A0ABX8AFB2</accession>
<feature type="binding site" evidence="7">
    <location>
        <position position="186"/>
    </location>
    <ligand>
        <name>phosphoenolpyruvate</name>
        <dbReference type="ChEBI" id="CHEBI:58702"/>
    </ligand>
</feature>
<keyword evidence="11" id="KW-1185">Reference proteome</keyword>
<dbReference type="PANTHER" id="PTHR21090">
    <property type="entry name" value="AROM/DEHYDROQUINATE SYNTHASE"/>
    <property type="match status" value="1"/>
</dbReference>